<keyword evidence="1" id="KW-0472">Membrane</keyword>
<dbReference type="EMBL" id="BAAARY010000007">
    <property type="protein sequence ID" value="GAA2521830.1"/>
    <property type="molecule type" value="Genomic_DNA"/>
</dbReference>
<sequence length="161" mass="17874">MQEWTGRDSRIYYRDRHVEVSAGAVIVDGRAYALTELTEVWHQRGARSFSAILRRGLLGGALLVPLTLAVVGVAVALSMRLSVLATVTVVLAAIVVGLATGPVADLLLEWMDRSYARGSREMQLWARWRGESVLLLSTGDRLRFGKIYRALQRAMEQPHLT</sequence>
<keyword evidence="1" id="KW-0812">Transmembrane</keyword>
<reference evidence="2 3" key="1">
    <citation type="journal article" date="2019" name="Int. J. Syst. Evol. Microbiol.">
        <title>The Global Catalogue of Microorganisms (GCM) 10K type strain sequencing project: providing services to taxonomists for standard genome sequencing and annotation.</title>
        <authorList>
            <consortium name="The Broad Institute Genomics Platform"/>
            <consortium name="The Broad Institute Genome Sequencing Center for Infectious Disease"/>
            <person name="Wu L."/>
            <person name="Ma J."/>
        </authorList>
    </citation>
    <scope>NUCLEOTIDE SEQUENCE [LARGE SCALE GENOMIC DNA]</scope>
    <source>
        <strain evidence="2 3">JCM 3367</strain>
    </source>
</reference>
<dbReference type="InterPro" id="IPR045629">
    <property type="entry name" value="DUF6232"/>
</dbReference>
<feature type="transmembrane region" description="Helical" evidence="1">
    <location>
        <begin position="83"/>
        <end position="108"/>
    </location>
</feature>
<accession>A0ABN3NGR7</accession>
<gene>
    <name evidence="2" type="ORF">GCM10010201_19670</name>
</gene>
<organism evidence="2 3">
    <name type="scientific">Pilimelia columellifera subsp. columellifera</name>
    <dbReference type="NCBI Taxonomy" id="706583"/>
    <lineage>
        <taxon>Bacteria</taxon>
        <taxon>Bacillati</taxon>
        <taxon>Actinomycetota</taxon>
        <taxon>Actinomycetes</taxon>
        <taxon>Micromonosporales</taxon>
        <taxon>Micromonosporaceae</taxon>
        <taxon>Pilimelia</taxon>
    </lineage>
</organism>
<keyword evidence="3" id="KW-1185">Reference proteome</keyword>
<proteinExistence type="predicted"/>
<protein>
    <submittedName>
        <fullName evidence="2">Uncharacterized protein</fullName>
    </submittedName>
</protein>
<keyword evidence="1" id="KW-1133">Transmembrane helix</keyword>
<name>A0ABN3NGR7_9ACTN</name>
<dbReference type="Pfam" id="PF19744">
    <property type="entry name" value="DUF6232"/>
    <property type="match status" value="1"/>
</dbReference>
<evidence type="ECO:0000313" key="2">
    <source>
        <dbReference type="EMBL" id="GAA2521830.1"/>
    </source>
</evidence>
<dbReference type="RefSeq" id="WP_344171486.1">
    <property type="nucleotide sequence ID" value="NZ_BAAARY010000007.1"/>
</dbReference>
<dbReference type="Proteomes" id="UP001499978">
    <property type="component" value="Unassembled WGS sequence"/>
</dbReference>
<evidence type="ECO:0000256" key="1">
    <source>
        <dbReference type="SAM" id="Phobius"/>
    </source>
</evidence>
<comment type="caution">
    <text evidence="2">The sequence shown here is derived from an EMBL/GenBank/DDBJ whole genome shotgun (WGS) entry which is preliminary data.</text>
</comment>
<feature type="transmembrane region" description="Helical" evidence="1">
    <location>
        <begin position="57"/>
        <end position="77"/>
    </location>
</feature>
<evidence type="ECO:0000313" key="3">
    <source>
        <dbReference type="Proteomes" id="UP001499978"/>
    </source>
</evidence>